<feature type="transmembrane region" description="Helical" evidence="15">
    <location>
        <begin position="21"/>
        <end position="43"/>
    </location>
</feature>
<dbReference type="EMBL" id="MK111414">
    <property type="protein sequence ID" value="QBP33893.1"/>
    <property type="molecule type" value="Genomic_DNA"/>
</dbReference>
<geneLocation type="mitochondrion" evidence="16"/>
<comment type="function">
    <text evidence="15">Core subunit of the mitochondrial membrane respiratory chain NADH dehydrogenase (Complex I) which catalyzes electron transfer from NADH through the respiratory chain, using ubiquinone as an electron acceptor. Essential for the catalytic activity and assembly of complex I.</text>
</comment>
<sequence>MYQLMIMITGMISSVIFTQMNHPLAMGLMLLIQTLIICLATGLMASNFWFSYVLFLVFLGGLLVLFIYVTSLASNEMFSLSSKMMIILIPPIFLVITLTLFTDLIPTMMNYLNADMGPLSLQATYGEESSQTLMKLYSHPTNFITLMLVLYLFLTLIAVVSITNIFNGPLREKN</sequence>
<evidence type="ECO:0000256" key="13">
    <source>
        <dbReference type="ARBA" id="ARBA00023136"/>
    </source>
</evidence>
<dbReference type="AlphaFoldDB" id="A0A482JMG9"/>
<feature type="transmembrane region" description="Helical" evidence="15">
    <location>
        <begin position="85"/>
        <end position="105"/>
    </location>
</feature>
<keyword evidence="12 15" id="KW-0496">Mitochondrion</keyword>
<evidence type="ECO:0000313" key="16">
    <source>
        <dbReference type="EMBL" id="QBP33893.1"/>
    </source>
</evidence>
<evidence type="ECO:0000256" key="4">
    <source>
        <dbReference type="ARBA" id="ARBA00021095"/>
    </source>
</evidence>
<evidence type="ECO:0000256" key="2">
    <source>
        <dbReference type="ARBA" id="ARBA00005698"/>
    </source>
</evidence>
<keyword evidence="10 15" id="KW-1133">Transmembrane helix</keyword>
<keyword evidence="5 15" id="KW-0813">Transport</keyword>
<dbReference type="GO" id="GO:0031966">
    <property type="term" value="C:mitochondrial membrane"/>
    <property type="evidence" value="ECO:0007669"/>
    <property type="project" value="UniProtKB-SubCell"/>
</dbReference>
<feature type="transmembrane region" description="Helical" evidence="15">
    <location>
        <begin position="49"/>
        <end position="73"/>
    </location>
</feature>
<evidence type="ECO:0000256" key="15">
    <source>
        <dbReference type="RuleBase" id="RU004430"/>
    </source>
</evidence>
<keyword evidence="7 15" id="KW-0812">Transmembrane</keyword>
<keyword evidence="15" id="KW-0830">Ubiquinone</keyword>
<evidence type="ECO:0000256" key="6">
    <source>
        <dbReference type="ARBA" id="ARBA00022660"/>
    </source>
</evidence>
<comment type="catalytic activity">
    <reaction evidence="14 15">
        <text>a ubiquinone + NADH + 5 H(+)(in) = a ubiquinol + NAD(+) + 4 H(+)(out)</text>
        <dbReference type="Rhea" id="RHEA:29091"/>
        <dbReference type="Rhea" id="RHEA-COMP:9565"/>
        <dbReference type="Rhea" id="RHEA-COMP:9566"/>
        <dbReference type="ChEBI" id="CHEBI:15378"/>
        <dbReference type="ChEBI" id="CHEBI:16389"/>
        <dbReference type="ChEBI" id="CHEBI:17976"/>
        <dbReference type="ChEBI" id="CHEBI:57540"/>
        <dbReference type="ChEBI" id="CHEBI:57945"/>
        <dbReference type="EC" id="7.1.1.2"/>
    </reaction>
</comment>
<protein>
    <recommendedName>
        <fullName evidence="4 15">NADH-ubiquinone oxidoreductase chain 6</fullName>
        <ecNumber evidence="3 15">7.1.1.2</ecNumber>
    </recommendedName>
</protein>
<keyword evidence="11 15" id="KW-0520">NAD</keyword>
<evidence type="ECO:0000256" key="11">
    <source>
        <dbReference type="ARBA" id="ARBA00023027"/>
    </source>
</evidence>
<evidence type="ECO:0000256" key="1">
    <source>
        <dbReference type="ARBA" id="ARBA00004225"/>
    </source>
</evidence>
<keyword evidence="6 15" id="KW-0679">Respiratory chain</keyword>
<dbReference type="Pfam" id="PF00499">
    <property type="entry name" value="Oxidored_q3"/>
    <property type="match status" value="1"/>
</dbReference>
<comment type="similarity">
    <text evidence="2 15">Belongs to the complex I subunit 6 family.</text>
</comment>
<keyword evidence="9 15" id="KW-0249">Electron transport</keyword>
<evidence type="ECO:0000256" key="3">
    <source>
        <dbReference type="ARBA" id="ARBA00012944"/>
    </source>
</evidence>
<evidence type="ECO:0000256" key="7">
    <source>
        <dbReference type="ARBA" id="ARBA00022692"/>
    </source>
</evidence>
<evidence type="ECO:0000256" key="9">
    <source>
        <dbReference type="ARBA" id="ARBA00022982"/>
    </source>
</evidence>
<comment type="subcellular location">
    <subcellularLocation>
        <location evidence="1 15">Mitochondrion membrane</location>
        <topology evidence="1 15">Multi-pass membrane protein</topology>
    </subcellularLocation>
</comment>
<evidence type="ECO:0000256" key="8">
    <source>
        <dbReference type="ARBA" id="ARBA00022967"/>
    </source>
</evidence>
<dbReference type="EC" id="7.1.1.2" evidence="3 15"/>
<dbReference type="InterPro" id="IPR050269">
    <property type="entry name" value="ComplexI_Subunit6"/>
</dbReference>
<keyword evidence="8 15" id="KW-1278">Translocase</keyword>
<reference evidence="16" key="1">
    <citation type="journal article" date="2019" name="Mol. Phylogenet. Evol.">
        <title>The phylogeny and evolutionary timescale of stoneflies (Insecta: Plecoptera) inferred from mitochondrial genomes.</title>
        <authorList>
            <person name="Ding S."/>
            <person name="Li W."/>
            <person name="Wang Y."/>
            <person name="Cameron S.L."/>
            <person name="Muranyi D."/>
            <person name="Yang D."/>
        </authorList>
    </citation>
    <scope>NUCLEOTIDE SEQUENCE</scope>
</reference>
<gene>
    <name evidence="16" type="primary">ND6</name>
</gene>
<accession>A0A482JMG9</accession>
<dbReference type="PANTHER" id="PTHR11435">
    <property type="entry name" value="NADH UBIQUINONE OXIDOREDUCTASE SUBUNIT ND6"/>
    <property type="match status" value="1"/>
</dbReference>
<organism evidence="16">
    <name type="scientific">Klapopteryx armillata</name>
    <dbReference type="NCBI Taxonomy" id="466723"/>
    <lineage>
        <taxon>Eukaryota</taxon>
        <taxon>Metazoa</taxon>
        <taxon>Ecdysozoa</taxon>
        <taxon>Arthropoda</taxon>
        <taxon>Hexapoda</taxon>
        <taxon>Insecta</taxon>
        <taxon>Pterygota</taxon>
        <taxon>Neoptera</taxon>
        <taxon>Polyneoptera</taxon>
        <taxon>Plecoptera</taxon>
        <taxon>Gripopterygoidea</taxon>
        <taxon>Austroperlidae</taxon>
        <taxon>Klapopteryx</taxon>
    </lineage>
</organism>
<keyword evidence="13 15" id="KW-0472">Membrane</keyword>
<dbReference type="GO" id="GO:0008137">
    <property type="term" value="F:NADH dehydrogenase (ubiquinone) activity"/>
    <property type="evidence" value="ECO:0007669"/>
    <property type="project" value="UniProtKB-EC"/>
</dbReference>
<evidence type="ECO:0000256" key="10">
    <source>
        <dbReference type="ARBA" id="ARBA00022989"/>
    </source>
</evidence>
<evidence type="ECO:0000256" key="5">
    <source>
        <dbReference type="ARBA" id="ARBA00022448"/>
    </source>
</evidence>
<feature type="transmembrane region" description="Helical" evidence="15">
    <location>
        <begin position="143"/>
        <end position="166"/>
    </location>
</feature>
<dbReference type="InterPro" id="IPR001457">
    <property type="entry name" value="NADH_UbQ/plastoQ_OxRdtase_su6"/>
</dbReference>
<dbReference type="PANTHER" id="PTHR11435:SF1">
    <property type="entry name" value="NADH-UBIQUINONE OXIDOREDUCTASE CHAIN 6"/>
    <property type="match status" value="1"/>
</dbReference>
<proteinExistence type="inferred from homology"/>
<name>A0A482JMG9_9NEOP</name>
<evidence type="ECO:0000256" key="14">
    <source>
        <dbReference type="ARBA" id="ARBA00049551"/>
    </source>
</evidence>
<evidence type="ECO:0000256" key="12">
    <source>
        <dbReference type="ARBA" id="ARBA00023128"/>
    </source>
</evidence>